<organism evidence="2">
    <name type="scientific">Clostridioides difficile</name>
    <name type="common">Peptoclostridium difficile</name>
    <dbReference type="NCBI Taxonomy" id="1496"/>
    <lineage>
        <taxon>Bacteria</taxon>
        <taxon>Bacillati</taxon>
        <taxon>Bacillota</taxon>
        <taxon>Clostridia</taxon>
        <taxon>Peptostreptococcales</taxon>
        <taxon>Peptostreptococcaceae</taxon>
        <taxon>Clostridioides</taxon>
    </lineage>
</organism>
<feature type="transmembrane region" description="Helical" evidence="1">
    <location>
        <begin position="98"/>
        <end position="115"/>
    </location>
</feature>
<reference evidence="2" key="1">
    <citation type="submission" date="2018-06" db="EMBL/GenBank/DDBJ databases">
        <authorList>
            <consortium name="Pathogen Informatics"/>
            <person name="Doyle S."/>
        </authorList>
    </citation>
    <scope>NUCLEOTIDE SEQUENCE</scope>
    <source>
        <strain evidence="2">NCTC13307</strain>
    </source>
</reference>
<dbReference type="Pfam" id="PF03862">
    <property type="entry name" value="SpoVAC_SpoVAEB"/>
    <property type="match status" value="1"/>
</dbReference>
<keyword evidence="1" id="KW-0812">Transmembrane</keyword>
<feature type="transmembrane region" description="Helical" evidence="1">
    <location>
        <begin position="32"/>
        <end position="50"/>
    </location>
</feature>
<protein>
    <submittedName>
        <fullName evidence="2">Stage V sporulation protein AE</fullName>
    </submittedName>
</protein>
<feature type="transmembrane region" description="Helical" evidence="1">
    <location>
        <begin position="56"/>
        <end position="77"/>
    </location>
</feature>
<keyword evidence="1" id="KW-1133">Transmembrane helix</keyword>
<proteinExistence type="predicted"/>
<feature type="transmembrane region" description="Helical" evidence="1">
    <location>
        <begin position="6"/>
        <end position="25"/>
    </location>
</feature>
<dbReference type="AlphaFoldDB" id="A0A381I6U0"/>
<sequence>MLMDYVRVFIVGGIICLIAQVMMDYFKMQTPYVMVTYVTTGVVLTFLGLYEPLVKFAAAGATVPIIGFGYSLATGVIKSIQSDGFFRYFFRRYNCYSWWNSSSYILWIYYVSSIYSKSKTINLY</sequence>
<evidence type="ECO:0000313" key="2">
    <source>
        <dbReference type="EMBL" id="SUY21912.1"/>
    </source>
</evidence>
<evidence type="ECO:0000256" key="1">
    <source>
        <dbReference type="SAM" id="Phobius"/>
    </source>
</evidence>
<dbReference type="PANTHER" id="PTHR38450:SF2">
    <property type="entry name" value="STAGE V SPORULATION PROTEIN AEB"/>
    <property type="match status" value="1"/>
</dbReference>
<keyword evidence="1" id="KW-0472">Membrane</keyword>
<name>A0A381I6U0_CLODI</name>
<dbReference type="PANTHER" id="PTHR38450">
    <property type="entry name" value="STAGE V SPORULATION PROTEIN AC-RELATED"/>
    <property type="match status" value="1"/>
</dbReference>
<gene>
    <name evidence="2" type="primary">spoVAE</name>
    <name evidence="2" type="ORF">NCTC13307_00927</name>
</gene>
<dbReference type="InterPro" id="IPR005562">
    <property type="entry name" value="SpoVA"/>
</dbReference>
<accession>A0A381I6U0</accession>
<dbReference type="EMBL" id="UFWD01000001">
    <property type="protein sequence ID" value="SUY21912.1"/>
    <property type="molecule type" value="Genomic_DNA"/>
</dbReference>